<keyword evidence="2 5" id="KW-0238">DNA-binding</keyword>
<feature type="domain" description="HTH gntR-type" evidence="4">
    <location>
        <begin position="11"/>
        <end position="79"/>
    </location>
</feature>
<evidence type="ECO:0000313" key="5">
    <source>
        <dbReference type="EMBL" id="MBB3725136.1"/>
    </source>
</evidence>
<dbReference type="Pfam" id="PF00392">
    <property type="entry name" value="GntR"/>
    <property type="match status" value="1"/>
</dbReference>
<keyword evidence="3" id="KW-0804">Transcription</keyword>
<name>A0A7W5Y5C0_9ACTN</name>
<evidence type="ECO:0000256" key="3">
    <source>
        <dbReference type="ARBA" id="ARBA00023163"/>
    </source>
</evidence>
<gene>
    <name evidence="5" type="ORF">FHR33_000996</name>
</gene>
<dbReference type="InterPro" id="IPR000524">
    <property type="entry name" value="Tscrpt_reg_HTH_GntR"/>
</dbReference>
<dbReference type="PROSITE" id="PS50949">
    <property type="entry name" value="HTH_GNTR"/>
    <property type="match status" value="1"/>
</dbReference>
<dbReference type="GeneID" id="95387588"/>
<dbReference type="EMBL" id="JACIBV010000001">
    <property type="protein sequence ID" value="MBB3725136.1"/>
    <property type="molecule type" value="Genomic_DNA"/>
</dbReference>
<evidence type="ECO:0000256" key="1">
    <source>
        <dbReference type="ARBA" id="ARBA00023015"/>
    </source>
</evidence>
<dbReference type="InterPro" id="IPR036388">
    <property type="entry name" value="WH-like_DNA-bd_sf"/>
</dbReference>
<proteinExistence type="predicted"/>
<evidence type="ECO:0000256" key="2">
    <source>
        <dbReference type="ARBA" id="ARBA00023125"/>
    </source>
</evidence>
<dbReference type="AlphaFoldDB" id="A0A7W5Y5C0"/>
<dbReference type="SMART" id="SM00345">
    <property type="entry name" value="HTH_GNTR"/>
    <property type="match status" value="1"/>
</dbReference>
<evidence type="ECO:0000259" key="4">
    <source>
        <dbReference type="PROSITE" id="PS50949"/>
    </source>
</evidence>
<accession>A0A7W5Y5C0</accession>
<dbReference type="RefSeq" id="WP_183644080.1">
    <property type="nucleotide sequence ID" value="NZ_JACIBV010000001.1"/>
</dbReference>
<evidence type="ECO:0000313" key="6">
    <source>
        <dbReference type="Proteomes" id="UP000579945"/>
    </source>
</evidence>
<dbReference type="InterPro" id="IPR036390">
    <property type="entry name" value="WH_DNA-bd_sf"/>
</dbReference>
<dbReference type="PANTHER" id="PTHR38445">
    <property type="entry name" value="HTH-TYPE TRANSCRIPTIONAL REPRESSOR YTRA"/>
    <property type="match status" value="1"/>
</dbReference>
<dbReference type="SUPFAM" id="SSF46785">
    <property type="entry name" value="Winged helix' DNA-binding domain"/>
    <property type="match status" value="1"/>
</dbReference>
<dbReference type="GO" id="GO:0003677">
    <property type="term" value="F:DNA binding"/>
    <property type="evidence" value="ECO:0007669"/>
    <property type="project" value="UniProtKB-KW"/>
</dbReference>
<dbReference type="GO" id="GO:0003700">
    <property type="term" value="F:DNA-binding transcription factor activity"/>
    <property type="evidence" value="ECO:0007669"/>
    <property type="project" value="InterPro"/>
</dbReference>
<dbReference type="PANTHER" id="PTHR38445:SF9">
    <property type="entry name" value="HTH-TYPE TRANSCRIPTIONAL REPRESSOR YTRA"/>
    <property type="match status" value="1"/>
</dbReference>
<reference evidence="5 6" key="1">
    <citation type="submission" date="2020-08" db="EMBL/GenBank/DDBJ databases">
        <title>Sequencing the genomes of 1000 actinobacteria strains.</title>
        <authorList>
            <person name="Klenk H.-P."/>
        </authorList>
    </citation>
    <scope>NUCLEOTIDE SEQUENCE [LARGE SCALE GENOMIC DNA]</scope>
    <source>
        <strain evidence="5 6">DSM 44320</strain>
    </source>
</reference>
<keyword evidence="6" id="KW-1185">Reference proteome</keyword>
<dbReference type="CDD" id="cd07377">
    <property type="entry name" value="WHTH_GntR"/>
    <property type="match status" value="1"/>
</dbReference>
<dbReference type="Proteomes" id="UP000579945">
    <property type="component" value="Unassembled WGS sequence"/>
</dbReference>
<sequence length="125" mass="13348">MIVEIDPDAVAPPYEQLRAQIAALIRTGRLSVGDRLPSIRHLAHDLGLAAGTVARAYRELEAAGYLRGRAGQGTVVRDIPHLPESERTARLADAARAYAAAVRELGVDVDVALATARHHLTDPGD</sequence>
<comment type="caution">
    <text evidence="5">The sequence shown here is derived from an EMBL/GenBank/DDBJ whole genome shotgun (WGS) entry which is preliminary data.</text>
</comment>
<keyword evidence="1" id="KW-0805">Transcription regulation</keyword>
<dbReference type="Gene3D" id="1.10.10.10">
    <property type="entry name" value="Winged helix-like DNA-binding domain superfamily/Winged helix DNA-binding domain"/>
    <property type="match status" value="1"/>
</dbReference>
<organism evidence="5 6">
    <name type="scientific">Nonomuraea dietziae</name>
    <dbReference type="NCBI Taxonomy" id="65515"/>
    <lineage>
        <taxon>Bacteria</taxon>
        <taxon>Bacillati</taxon>
        <taxon>Actinomycetota</taxon>
        <taxon>Actinomycetes</taxon>
        <taxon>Streptosporangiales</taxon>
        <taxon>Streptosporangiaceae</taxon>
        <taxon>Nonomuraea</taxon>
    </lineage>
</organism>
<protein>
    <submittedName>
        <fullName evidence="5">DNA-binding transcriptional regulator YhcF (GntR family)</fullName>
    </submittedName>
</protein>